<dbReference type="InterPro" id="IPR050869">
    <property type="entry name" value="H3K4_H4K5_MeTrfase"/>
</dbReference>
<dbReference type="InterPro" id="IPR002893">
    <property type="entry name" value="Znf_MYND"/>
</dbReference>
<dbReference type="GO" id="GO:0008270">
    <property type="term" value="F:zinc ion binding"/>
    <property type="evidence" value="ECO:0007669"/>
    <property type="project" value="UniProtKB-KW"/>
</dbReference>
<reference evidence="6 7" key="2">
    <citation type="journal article" date="2019" name="G3 (Bethesda)">
        <title>Hybrid Assembly of the Genome of the Entomopathogenic Nematode Steinernema carpocapsae Identifies the X-Chromosome.</title>
        <authorList>
            <person name="Serra L."/>
            <person name="Macchietto M."/>
            <person name="Macias-Munoz A."/>
            <person name="McGill C.J."/>
            <person name="Rodriguez I.M."/>
            <person name="Rodriguez B."/>
            <person name="Murad R."/>
            <person name="Mortazavi A."/>
        </authorList>
    </citation>
    <scope>NUCLEOTIDE SEQUENCE [LARGE SCALE GENOMIC DNA]</scope>
    <source>
        <strain evidence="6 7">ALL</strain>
    </source>
</reference>
<feature type="domain" description="MYND-type" evidence="5">
    <location>
        <begin position="39"/>
        <end position="79"/>
    </location>
</feature>
<dbReference type="Pfam" id="PF01753">
    <property type="entry name" value="zf-MYND"/>
    <property type="match status" value="1"/>
</dbReference>
<protein>
    <recommendedName>
        <fullName evidence="5">MYND-type domain-containing protein</fullName>
    </recommendedName>
</protein>
<keyword evidence="2 4" id="KW-0863">Zinc-finger</keyword>
<dbReference type="InterPro" id="IPR046341">
    <property type="entry name" value="SET_dom_sf"/>
</dbReference>
<evidence type="ECO:0000256" key="4">
    <source>
        <dbReference type="PROSITE-ProRule" id="PRU00134"/>
    </source>
</evidence>
<dbReference type="STRING" id="34508.A0A4U8UVP4"/>
<dbReference type="PROSITE" id="PS01360">
    <property type="entry name" value="ZF_MYND_1"/>
    <property type="match status" value="1"/>
</dbReference>
<evidence type="ECO:0000313" key="6">
    <source>
        <dbReference type="EMBL" id="TMS37436.1"/>
    </source>
</evidence>
<evidence type="ECO:0000313" key="7">
    <source>
        <dbReference type="Proteomes" id="UP000298663"/>
    </source>
</evidence>
<gene>
    <name evidence="6" type="ORF">L596_004370</name>
</gene>
<name>A0A4U8UVP4_STECR</name>
<dbReference type="SUPFAM" id="SSF144232">
    <property type="entry name" value="HIT/MYND zinc finger-like"/>
    <property type="match status" value="1"/>
</dbReference>
<evidence type="ECO:0000256" key="2">
    <source>
        <dbReference type="ARBA" id="ARBA00022771"/>
    </source>
</evidence>
<keyword evidence="7" id="KW-1185">Reference proteome</keyword>
<accession>A0A4U8UVP4</accession>
<dbReference type="PROSITE" id="PS50865">
    <property type="entry name" value="ZF_MYND_2"/>
    <property type="match status" value="1"/>
</dbReference>
<reference evidence="6 7" key="1">
    <citation type="journal article" date="2015" name="Genome Biol.">
        <title>Comparative genomics of Steinernema reveals deeply conserved gene regulatory networks.</title>
        <authorList>
            <person name="Dillman A.R."/>
            <person name="Macchietto M."/>
            <person name="Porter C.F."/>
            <person name="Rogers A."/>
            <person name="Williams B."/>
            <person name="Antoshechkin I."/>
            <person name="Lee M.M."/>
            <person name="Goodwin Z."/>
            <person name="Lu X."/>
            <person name="Lewis E.E."/>
            <person name="Goodrich-Blair H."/>
            <person name="Stock S.P."/>
            <person name="Adams B.J."/>
            <person name="Sternberg P.W."/>
            <person name="Mortazavi A."/>
        </authorList>
    </citation>
    <scope>NUCLEOTIDE SEQUENCE [LARGE SCALE GENOMIC DNA]</scope>
    <source>
        <strain evidence="6 7">ALL</strain>
    </source>
</reference>
<comment type="caution">
    <text evidence="6">The sequence shown here is derived from an EMBL/GenBank/DDBJ whole genome shotgun (WGS) entry which is preliminary data.</text>
</comment>
<keyword evidence="1" id="KW-0479">Metal-binding</keyword>
<dbReference type="GO" id="GO:0005634">
    <property type="term" value="C:nucleus"/>
    <property type="evidence" value="ECO:0007669"/>
    <property type="project" value="TreeGrafter"/>
</dbReference>
<dbReference type="PANTHER" id="PTHR12197">
    <property type="entry name" value="HISTONE-LYSINE N-METHYLTRANSFERASE SMYD"/>
    <property type="match status" value="1"/>
</dbReference>
<dbReference type="EMBL" id="AZBU02000001">
    <property type="protein sequence ID" value="TMS37436.1"/>
    <property type="molecule type" value="Genomic_DNA"/>
</dbReference>
<dbReference type="Proteomes" id="UP000298663">
    <property type="component" value="Unassembled WGS sequence"/>
</dbReference>
<dbReference type="Gene3D" id="2.170.270.10">
    <property type="entry name" value="SET domain"/>
    <property type="match status" value="1"/>
</dbReference>
<dbReference type="SUPFAM" id="SSF82199">
    <property type="entry name" value="SET domain"/>
    <property type="match status" value="1"/>
</dbReference>
<dbReference type="OrthoDB" id="265717at2759"/>
<dbReference type="InterPro" id="IPR011990">
    <property type="entry name" value="TPR-like_helical_dom_sf"/>
</dbReference>
<dbReference type="PANTHER" id="PTHR12197:SF300">
    <property type="entry name" value="HISTONE-LYSINE N-METHYLTRANSFERASE SET-18"/>
    <property type="match status" value="1"/>
</dbReference>
<keyword evidence="3" id="KW-0862">Zinc</keyword>
<organism evidence="6 7">
    <name type="scientific">Steinernema carpocapsae</name>
    <name type="common">Entomopathogenic nematode</name>
    <dbReference type="NCBI Taxonomy" id="34508"/>
    <lineage>
        <taxon>Eukaryota</taxon>
        <taxon>Metazoa</taxon>
        <taxon>Ecdysozoa</taxon>
        <taxon>Nematoda</taxon>
        <taxon>Chromadorea</taxon>
        <taxon>Rhabditida</taxon>
        <taxon>Tylenchina</taxon>
        <taxon>Panagrolaimomorpha</taxon>
        <taxon>Strongyloidoidea</taxon>
        <taxon>Steinernematidae</taxon>
        <taxon>Steinernema</taxon>
    </lineage>
</organism>
<evidence type="ECO:0000259" key="5">
    <source>
        <dbReference type="PROSITE" id="PS50865"/>
    </source>
</evidence>
<dbReference type="Gene3D" id="6.10.140.2220">
    <property type="match status" value="1"/>
</dbReference>
<dbReference type="Gene3D" id="1.25.40.10">
    <property type="entry name" value="Tetratricopeptide repeat domain"/>
    <property type="match status" value="1"/>
</dbReference>
<dbReference type="AlphaFoldDB" id="A0A4U8UVP4"/>
<evidence type="ECO:0000256" key="3">
    <source>
        <dbReference type="ARBA" id="ARBA00022833"/>
    </source>
</evidence>
<sequence length="475" mass="54919">MSPSADESAPPLSSTYDRVRVLDNPFAHLVNNGQVSKFCSHCMRAPEDGKLLRCGSCNFSQYCNQECQKLAWKVHRAECRRLKAVFPNLPLTEVLFLSRVIDRVLFLEAYGDKFGWESLRKWSDLMGHEDDIRADTAKYEHFKKISGKMALFRSEEMLPEEDFYKIFCKVSINSHSIHTSAGVEIGLALDLGVSVYDHSCRPNCSMVFDGFRVCLRPLTPEANPFNTKFSFISYIDVGRSRYQRRKDLQEKWYFECHCERCEDPNDNVLTSLKCIDPSCDEPLLTHETAEVMMISCSKCNTIADEEYVKRGQEKMLSLPARYTLESDPTQLQELFEDAAKILHPRNIYLCRMQTAIFHITGRLQQNLGIVQNQIFENYKMCFPSMDRHNGFQLLYMVKSLIEKGDRDQAISYAYDAMCIFEISFGMNHPYYLQTLALWTFLDTKADKTDEELLKLVHFGDFTKPVNLEQILGHPQ</sequence>
<evidence type="ECO:0000256" key="1">
    <source>
        <dbReference type="ARBA" id="ARBA00022723"/>
    </source>
</evidence>
<proteinExistence type="predicted"/>